<dbReference type="RefSeq" id="WP_379910519.1">
    <property type="nucleotide sequence ID" value="NZ_JBHSWE010000001.1"/>
</dbReference>
<name>A0ABW2A3U2_9GAMM</name>
<comment type="caution">
    <text evidence="2">The sequence shown here is derived from an EMBL/GenBank/DDBJ whole genome shotgun (WGS) entry which is preliminary data.</text>
</comment>
<dbReference type="Pfam" id="PF01370">
    <property type="entry name" value="Epimerase"/>
    <property type="match status" value="1"/>
</dbReference>
<proteinExistence type="predicted"/>
<dbReference type="PANTHER" id="PTHR48079:SF6">
    <property type="entry name" value="NAD(P)-BINDING DOMAIN-CONTAINING PROTEIN-RELATED"/>
    <property type="match status" value="1"/>
</dbReference>
<dbReference type="InterPro" id="IPR001509">
    <property type="entry name" value="Epimerase_deHydtase"/>
</dbReference>
<keyword evidence="3" id="KW-1185">Reference proteome</keyword>
<organism evidence="2 3">
    <name type="scientific">Marinobacterium aestuariivivens</name>
    <dbReference type="NCBI Taxonomy" id="1698799"/>
    <lineage>
        <taxon>Bacteria</taxon>
        <taxon>Pseudomonadati</taxon>
        <taxon>Pseudomonadota</taxon>
        <taxon>Gammaproteobacteria</taxon>
        <taxon>Oceanospirillales</taxon>
        <taxon>Oceanospirillaceae</taxon>
        <taxon>Marinobacterium</taxon>
    </lineage>
</organism>
<protein>
    <submittedName>
        <fullName evidence="2">NAD-dependent epimerase/dehydratase family protein</fullName>
    </submittedName>
</protein>
<accession>A0ABW2A3U2</accession>
<evidence type="ECO:0000313" key="3">
    <source>
        <dbReference type="Proteomes" id="UP001596422"/>
    </source>
</evidence>
<evidence type="ECO:0000259" key="1">
    <source>
        <dbReference type="Pfam" id="PF01370"/>
    </source>
</evidence>
<feature type="domain" description="NAD-dependent epimerase/dehydratase" evidence="1">
    <location>
        <begin position="3"/>
        <end position="223"/>
    </location>
</feature>
<sequence>MKILVIGGTGMIGGRIACHLREQGNEVTIVARKNPAPETAMATFPVLLRDYTRGDFAEADFAGFDALVFAAGHDVRHLPEGADYATYWDEVNSRAIPALFELARAGGIRRAVLVGSFYPQVMPALIDREPYVRSRHLADQGVRALATDAFAVCSVNAPFVVGTEPGLSVPMFEAYTMYAEGKLEGMPVYGPAGGSNFISTQSLAEAVWGALQRGESGKAYLVGDENLTFADYFATFFRALGSAAEVPSLDQEHPLLPDAAIYTGRGNIVAYEPDAGESALLAYRRNDIQRTVDAIVAQYRSDAA</sequence>
<dbReference type="PANTHER" id="PTHR48079">
    <property type="entry name" value="PROTEIN YEEZ"/>
    <property type="match status" value="1"/>
</dbReference>
<dbReference type="InterPro" id="IPR036291">
    <property type="entry name" value="NAD(P)-bd_dom_sf"/>
</dbReference>
<dbReference type="EMBL" id="JBHSWE010000001">
    <property type="protein sequence ID" value="MFC6672051.1"/>
    <property type="molecule type" value="Genomic_DNA"/>
</dbReference>
<reference evidence="3" key="1">
    <citation type="journal article" date="2019" name="Int. J. Syst. Evol. Microbiol.">
        <title>The Global Catalogue of Microorganisms (GCM) 10K type strain sequencing project: providing services to taxonomists for standard genome sequencing and annotation.</title>
        <authorList>
            <consortium name="The Broad Institute Genomics Platform"/>
            <consortium name="The Broad Institute Genome Sequencing Center for Infectious Disease"/>
            <person name="Wu L."/>
            <person name="Ma J."/>
        </authorList>
    </citation>
    <scope>NUCLEOTIDE SEQUENCE [LARGE SCALE GENOMIC DNA]</scope>
    <source>
        <strain evidence="3">NBRC 111756</strain>
    </source>
</reference>
<dbReference type="InterPro" id="IPR051783">
    <property type="entry name" value="NAD(P)-dependent_oxidoreduct"/>
</dbReference>
<gene>
    <name evidence="2" type="ORF">ACFQDL_19765</name>
</gene>
<evidence type="ECO:0000313" key="2">
    <source>
        <dbReference type="EMBL" id="MFC6672051.1"/>
    </source>
</evidence>
<dbReference type="Proteomes" id="UP001596422">
    <property type="component" value="Unassembled WGS sequence"/>
</dbReference>
<dbReference type="Gene3D" id="3.40.50.720">
    <property type="entry name" value="NAD(P)-binding Rossmann-like Domain"/>
    <property type="match status" value="1"/>
</dbReference>
<dbReference type="SUPFAM" id="SSF51735">
    <property type="entry name" value="NAD(P)-binding Rossmann-fold domains"/>
    <property type="match status" value="1"/>
</dbReference>